<dbReference type="InterPro" id="IPR023393">
    <property type="entry name" value="START-like_dom_sf"/>
</dbReference>
<dbReference type="EMBL" id="PKPP01000095">
    <property type="protein sequence ID" value="PWA97882.1"/>
    <property type="molecule type" value="Genomic_DNA"/>
</dbReference>
<evidence type="ECO:0000256" key="2">
    <source>
        <dbReference type="ARBA" id="ARBA00023125"/>
    </source>
</evidence>
<dbReference type="PROSITE" id="PS50848">
    <property type="entry name" value="START"/>
    <property type="match status" value="1"/>
</dbReference>
<feature type="region of interest" description="Disordered" evidence="6">
    <location>
        <begin position="464"/>
        <end position="503"/>
    </location>
</feature>
<keyword evidence="2" id="KW-0238">DNA-binding</keyword>
<dbReference type="GO" id="GO:0008289">
    <property type="term" value="F:lipid binding"/>
    <property type="evidence" value="ECO:0007669"/>
    <property type="project" value="InterPro"/>
</dbReference>
<keyword evidence="3" id="KW-0371">Homeobox</keyword>
<keyword evidence="1" id="KW-0805">Transcription regulation</keyword>
<evidence type="ECO:0000256" key="1">
    <source>
        <dbReference type="ARBA" id="ARBA00023015"/>
    </source>
</evidence>
<evidence type="ECO:0000256" key="4">
    <source>
        <dbReference type="ARBA" id="ARBA00023163"/>
    </source>
</evidence>
<proteinExistence type="predicted"/>
<sequence length="503" mass="56306">MGINKSNVMAGVKELQELFKDDMWIKSPEGGRDVLDEDKYQQAFPRNTNRNKSWTTEATRAVAFINKNHLDLADMITEYDWTFLFPNMVATEKTIKAVSTGSVDSPHGALQVVYKELQAAAPIVANRKLTVLRTCLKIDTGTWVVAEISLDILPSYCRRLPSGCLIERISNDKSKVIWVEHTEVDKSLPNQMFCDHLIRSGFAFGAERMAAWLERFCDKRSHMDSTHSSRKIEGPVGFITKILLNRGSMDSREDRVDGFGDCMVRRLFENISPNDNNFSTLLWSVTGPEDLKVHVNLYNSSANFEVAGAVVAFHVKHSPSLCLRWLEMHANSMRKLCMPRQYSTGGDPANNISASMIGSSDEMLIKEVNVNRSGSLVVWSTVSKKAFDLISHGKRLSDDSVLISGFSITTDGHTTATNTGGSVITLVLRTLVEGGQPLQEKRELAISLITTAIYETVVRVKEALDKQRPPSPRERLTDEQNKANKKPKFLTYQSKSCKKSFDC</sequence>
<dbReference type="PANTHER" id="PTHR45654">
    <property type="entry name" value="HOMEOBOX-LEUCINE ZIPPER PROTEIN MERISTEM L1"/>
    <property type="match status" value="1"/>
</dbReference>
<protein>
    <recommendedName>
        <fullName evidence="7">START domain-containing protein</fullName>
    </recommendedName>
</protein>
<dbReference type="Gene3D" id="3.30.530.20">
    <property type="match status" value="1"/>
</dbReference>
<dbReference type="InterPro" id="IPR042160">
    <property type="entry name" value="HD-Zip_IV"/>
</dbReference>
<dbReference type="Pfam" id="PF01852">
    <property type="entry name" value="START"/>
    <property type="match status" value="1"/>
</dbReference>
<reference evidence="8 9" key="1">
    <citation type="journal article" date="2018" name="Mol. Plant">
        <title>The genome of Artemisia annua provides insight into the evolution of Asteraceae family and artemisinin biosynthesis.</title>
        <authorList>
            <person name="Shen Q."/>
            <person name="Zhang L."/>
            <person name="Liao Z."/>
            <person name="Wang S."/>
            <person name="Yan T."/>
            <person name="Shi P."/>
            <person name="Liu M."/>
            <person name="Fu X."/>
            <person name="Pan Q."/>
            <person name="Wang Y."/>
            <person name="Lv Z."/>
            <person name="Lu X."/>
            <person name="Zhang F."/>
            <person name="Jiang W."/>
            <person name="Ma Y."/>
            <person name="Chen M."/>
            <person name="Hao X."/>
            <person name="Li L."/>
            <person name="Tang Y."/>
            <person name="Lv G."/>
            <person name="Zhou Y."/>
            <person name="Sun X."/>
            <person name="Brodelius P.E."/>
            <person name="Rose J.K.C."/>
            <person name="Tang K."/>
        </authorList>
    </citation>
    <scope>NUCLEOTIDE SEQUENCE [LARGE SCALE GENOMIC DNA]</scope>
    <source>
        <strain evidence="9">cv. Huhao1</strain>
        <tissue evidence="8">Leaf</tissue>
    </source>
</reference>
<evidence type="ECO:0000313" key="9">
    <source>
        <dbReference type="Proteomes" id="UP000245207"/>
    </source>
</evidence>
<evidence type="ECO:0000256" key="5">
    <source>
        <dbReference type="ARBA" id="ARBA00023242"/>
    </source>
</evidence>
<keyword evidence="5" id="KW-0539">Nucleus</keyword>
<name>A0A2U1QIS7_ARTAN</name>
<evidence type="ECO:0000256" key="3">
    <source>
        <dbReference type="ARBA" id="ARBA00023155"/>
    </source>
</evidence>
<keyword evidence="9" id="KW-1185">Reference proteome</keyword>
<dbReference type="OrthoDB" id="1569773at2759"/>
<dbReference type="InterPro" id="IPR002913">
    <property type="entry name" value="START_lipid-bd_dom"/>
</dbReference>
<accession>A0A2U1QIS7</accession>
<keyword evidence="4" id="KW-0804">Transcription</keyword>
<dbReference type="PANTHER" id="PTHR45654:SF1">
    <property type="entry name" value="HOMEOBOX-LEUCINE ZIPPER PROTEIN HDG11"/>
    <property type="match status" value="1"/>
</dbReference>
<organism evidence="8 9">
    <name type="scientific">Artemisia annua</name>
    <name type="common">Sweet wormwood</name>
    <dbReference type="NCBI Taxonomy" id="35608"/>
    <lineage>
        <taxon>Eukaryota</taxon>
        <taxon>Viridiplantae</taxon>
        <taxon>Streptophyta</taxon>
        <taxon>Embryophyta</taxon>
        <taxon>Tracheophyta</taxon>
        <taxon>Spermatophyta</taxon>
        <taxon>Magnoliopsida</taxon>
        <taxon>eudicotyledons</taxon>
        <taxon>Gunneridae</taxon>
        <taxon>Pentapetalae</taxon>
        <taxon>asterids</taxon>
        <taxon>campanulids</taxon>
        <taxon>Asterales</taxon>
        <taxon>Asteraceae</taxon>
        <taxon>Asteroideae</taxon>
        <taxon>Anthemideae</taxon>
        <taxon>Artemisiinae</taxon>
        <taxon>Artemisia</taxon>
    </lineage>
</organism>
<gene>
    <name evidence="8" type="ORF">CTI12_AA024770</name>
</gene>
<evidence type="ECO:0000256" key="6">
    <source>
        <dbReference type="SAM" id="MobiDB-lite"/>
    </source>
</evidence>
<feature type="domain" description="START" evidence="7">
    <location>
        <begin position="20"/>
        <end position="222"/>
    </location>
</feature>
<comment type="caution">
    <text evidence="8">The sequence shown here is derived from an EMBL/GenBank/DDBJ whole genome shotgun (WGS) entry which is preliminary data.</text>
</comment>
<dbReference type="AlphaFoldDB" id="A0A2U1QIS7"/>
<dbReference type="GO" id="GO:0003677">
    <property type="term" value="F:DNA binding"/>
    <property type="evidence" value="ECO:0007669"/>
    <property type="project" value="UniProtKB-KW"/>
</dbReference>
<dbReference type="Pfam" id="PF25797">
    <property type="entry name" value="PDF2_C"/>
    <property type="match status" value="1"/>
</dbReference>
<dbReference type="SMART" id="SM00234">
    <property type="entry name" value="START"/>
    <property type="match status" value="1"/>
</dbReference>
<dbReference type="SUPFAM" id="SSF55961">
    <property type="entry name" value="Bet v1-like"/>
    <property type="match status" value="1"/>
</dbReference>
<dbReference type="Proteomes" id="UP000245207">
    <property type="component" value="Unassembled WGS sequence"/>
</dbReference>
<evidence type="ECO:0000259" key="7">
    <source>
        <dbReference type="PROSITE" id="PS50848"/>
    </source>
</evidence>
<feature type="compositionally biased region" description="Basic and acidic residues" evidence="6">
    <location>
        <begin position="464"/>
        <end position="482"/>
    </location>
</feature>
<dbReference type="InterPro" id="IPR057993">
    <property type="entry name" value="HD-Zip_IV_C"/>
</dbReference>
<evidence type="ECO:0000313" key="8">
    <source>
        <dbReference type="EMBL" id="PWA97882.1"/>
    </source>
</evidence>
<dbReference type="STRING" id="35608.A0A2U1QIS7"/>